<dbReference type="EMBL" id="MRUL01000003">
    <property type="protein sequence ID" value="OON40753.1"/>
    <property type="molecule type" value="Genomic_DNA"/>
</dbReference>
<proteinExistence type="predicted"/>
<keyword evidence="3" id="KW-1185">Reference proteome</keyword>
<name>A0A1S8YQ09_9GAMM</name>
<organism evidence="2 3">
    <name type="scientific">Izhakiella australiensis</name>
    <dbReference type="NCBI Taxonomy" id="1926881"/>
    <lineage>
        <taxon>Bacteria</taxon>
        <taxon>Pseudomonadati</taxon>
        <taxon>Pseudomonadota</taxon>
        <taxon>Gammaproteobacteria</taxon>
        <taxon>Enterobacterales</taxon>
        <taxon>Erwiniaceae</taxon>
        <taxon>Izhakiella</taxon>
    </lineage>
</organism>
<dbReference type="AlphaFoldDB" id="A0A1S8YQ09"/>
<sequence>MLISSPGHRRWRNLGTAEKFQWCRSWVGSNREKDSETKNNHRKKPPEGGHDIAYTALFLFGFYNR</sequence>
<protein>
    <submittedName>
        <fullName evidence="2">Uncharacterized protein</fullName>
    </submittedName>
</protein>
<evidence type="ECO:0000256" key="1">
    <source>
        <dbReference type="SAM" id="MobiDB-lite"/>
    </source>
</evidence>
<reference evidence="2 3" key="1">
    <citation type="submission" date="2016-12" db="EMBL/GenBank/DDBJ databases">
        <title>Izhakiella australiana sp. nov. of genus Izhakiella isolated from Australian desert.</title>
        <authorList>
            <person name="Ji M."/>
        </authorList>
    </citation>
    <scope>NUCLEOTIDE SEQUENCE [LARGE SCALE GENOMIC DNA]</scope>
    <source>
        <strain evidence="2 3">D4N98</strain>
    </source>
</reference>
<feature type="compositionally biased region" description="Basic and acidic residues" evidence="1">
    <location>
        <begin position="30"/>
        <end position="50"/>
    </location>
</feature>
<evidence type="ECO:0000313" key="3">
    <source>
        <dbReference type="Proteomes" id="UP000190667"/>
    </source>
</evidence>
<gene>
    <name evidence="2" type="ORF">BTJ39_06640</name>
</gene>
<dbReference type="STRING" id="1926881.BTJ39_06640"/>
<evidence type="ECO:0000313" key="2">
    <source>
        <dbReference type="EMBL" id="OON40753.1"/>
    </source>
</evidence>
<dbReference type="Proteomes" id="UP000190667">
    <property type="component" value="Unassembled WGS sequence"/>
</dbReference>
<accession>A0A1S8YQ09</accession>
<feature type="region of interest" description="Disordered" evidence="1">
    <location>
        <begin position="29"/>
        <end position="50"/>
    </location>
</feature>
<comment type="caution">
    <text evidence="2">The sequence shown here is derived from an EMBL/GenBank/DDBJ whole genome shotgun (WGS) entry which is preliminary data.</text>
</comment>